<dbReference type="Pfam" id="PF07734">
    <property type="entry name" value="FBA_1"/>
    <property type="match status" value="1"/>
</dbReference>
<name>A0A830AZA2_9LAMI</name>
<keyword evidence="3" id="KW-1185">Reference proteome</keyword>
<dbReference type="Proteomes" id="UP000653305">
    <property type="component" value="Unassembled WGS sequence"/>
</dbReference>
<dbReference type="InterPro" id="IPR055290">
    <property type="entry name" value="At3g26010-like"/>
</dbReference>
<comment type="caution">
    <text evidence="2">The sequence shown here is derived from an EMBL/GenBank/DDBJ whole genome shotgun (WGS) entry which is preliminary data.</text>
</comment>
<gene>
    <name evidence="2" type="ORF">PHJA_000134100</name>
</gene>
<dbReference type="PANTHER" id="PTHR35546:SF25">
    <property type="entry name" value="F-BOX DOMAIN-CONTAINING PROTEIN"/>
    <property type="match status" value="1"/>
</dbReference>
<evidence type="ECO:0000259" key="1">
    <source>
        <dbReference type="Pfam" id="PF07734"/>
    </source>
</evidence>
<protein>
    <submittedName>
        <fullName evidence="2">F-box protein at5g49610</fullName>
    </submittedName>
</protein>
<reference evidence="2" key="1">
    <citation type="submission" date="2020-07" db="EMBL/GenBank/DDBJ databases">
        <title>Ethylene signaling mediates host invasion by parasitic plants.</title>
        <authorList>
            <person name="Yoshida S."/>
        </authorList>
    </citation>
    <scope>NUCLEOTIDE SEQUENCE</scope>
    <source>
        <strain evidence="2">Okayama</strain>
    </source>
</reference>
<dbReference type="EMBL" id="BMAC01000014">
    <property type="protein sequence ID" value="GFP79907.1"/>
    <property type="molecule type" value="Genomic_DNA"/>
</dbReference>
<dbReference type="InterPro" id="IPR006527">
    <property type="entry name" value="F-box-assoc_dom_typ1"/>
</dbReference>
<dbReference type="PANTHER" id="PTHR35546">
    <property type="entry name" value="F-BOX PROTEIN INTERACTION DOMAIN PROTEIN-RELATED"/>
    <property type="match status" value="1"/>
</dbReference>
<proteinExistence type="predicted"/>
<accession>A0A830AZA2</accession>
<dbReference type="OrthoDB" id="1916346at2759"/>
<dbReference type="AlphaFoldDB" id="A0A830AZA2"/>
<feature type="domain" description="F-box associated beta-propeller type 1" evidence="1">
    <location>
        <begin position="65"/>
        <end position="206"/>
    </location>
</feature>
<evidence type="ECO:0000313" key="2">
    <source>
        <dbReference type="EMBL" id="GFP79907.1"/>
    </source>
</evidence>
<organism evidence="2 3">
    <name type="scientific">Phtheirospermum japonicum</name>
    <dbReference type="NCBI Taxonomy" id="374723"/>
    <lineage>
        <taxon>Eukaryota</taxon>
        <taxon>Viridiplantae</taxon>
        <taxon>Streptophyta</taxon>
        <taxon>Embryophyta</taxon>
        <taxon>Tracheophyta</taxon>
        <taxon>Spermatophyta</taxon>
        <taxon>Magnoliopsida</taxon>
        <taxon>eudicotyledons</taxon>
        <taxon>Gunneridae</taxon>
        <taxon>Pentapetalae</taxon>
        <taxon>asterids</taxon>
        <taxon>lamiids</taxon>
        <taxon>Lamiales</taxon>
        <taxon>Orobanchaceae</taxon>
        <taxon>Orobanchaceae incertae sedis</taxon>
        <taxon>Phtheirospermum</taxon>
    </lineage>
</organism>
<dbReference type="NCBIfam" id="TIGR01640">
    <property type="entry name" value="F_box_assoc_1"/>
    <property type="match status" value="1"/>
</dbReference>
<evidence type="ECO:0000313" key="3">
    <source>
        <dbReference type="Proteomes" id="UP000653305"/>
    </source>
</evidence>
<dbReference type="InterPro" id="IPR017451">
    <property type="entry name" value="F-box-assoc_interact_dom"/>
</dbReference>
<sequence length="319" mass="35369">MFPLYQNVEENYIPLAHQQSCSSFQDISGFFCQREGTSPTFLSLNPSAYGVPTPTLGFLPDQVDIIASSHGLLVCRDRTGNNPYYVCNPATKNWKQLPKPEYYHGPDSSHVLAFELPGQKNDGHYQLVCAVPLIGQPIVCFEIYSSETGSWRCSEAICVELGYFSFEGVGFYTKGMAYWMTSEMQVLAFDLKNEVYGIMPLPFESSPCGGVLAQIHHELCYVGISNTSDDNYVIEMCCGYDLRLRQVIDLQLGSVPAGIGGYRILPYVEGDKLMILVGSVVYSYGLNDGEIEVISGEQEVEWPATAKFLPYANSLVRGV</sequence>